<evidence type="ECO:0000313" key="1">
    <source>
        <dbReference type="EMBL" id="ACP50071.1"/>
    </source>
</evidence>
<protein>
    <submittedName>
        <fullName evidence="1">Conserved conjugative plasmid protein</fullName>
    </submittedName>
</protein>
<geneLocation type="plasmid" evidence="1 2">
    <name>pYN01</name>
</geneLocation>
<gene>
    <name evidence="1" type="ordered locus">YN1551_3196</name>
</gene>
<dbReference type="AlphaFoldDB" id="C3NN78"/>
<accession>C3NN78</accession>
<evidence type="ECO:0000313" key="2">
    <source>
        <dbReference type="Proteomes" id="UP000006818"/>
    </source>
</evidence>
<proteinExistence type="predicted"/>
<dbReference type="EMBL" id="CP001405">
    <property type="protein sequence ID" value="ACP50071.1"/>
    <property type="molecule type" value="Genomic_DNA"/>
</dbReference>
<sequence>MNMDSREVYPMLKTWILKGVVTVSKQGRRNVYSISQKFKSLISSVVKKYSYKGREFIIAKAKERYKRFLGRDPDPEVLAVIEYFVDKALSGNPYVQGSQNESVAELLARVLNISLYDINEILRELVQANILYVWRNRKARLDSSLTA</sequence>
<reference evidence="1 2" key="1">
    <citation type="journal article" date="2009" name="Proc. Natl. Acad. Sci. U.S.A.">
        <title>Biogeography of the Sulfolobus islandicus pan-genome.</title>
        <authorList>
            <person name="Reno M.L."/>
            <person name="Held N.L."/>
            <person name="Fields C.J."/>
            <person name="Burke P.V."/>
            <person name="Whitaker R.J."/>
        </authorList>
    </citation>
    <scope>NUCLEOTIDE SEQUENCE [LARGE SCALE GENOMIC DNA]</scope>
    <source>
        <strain evidence="2">Y.N.15.51 / Yellowstone #2</strain>
        <plasmid evidence="2">Plasmid pYN01</plasmid>
    </source>
</reference>
<dbReference type="Proteomes" id="UP000006818">
    <property type="component" value="Plasmid pYN01"/>
</dbReference>
<keyword evidence="1" id="KW-0614">Plasmid</keyword>
<name>C3NN78_SACI1</name>
<organism evidence="1 2">
    <name type="scientific">Saccharolobus islandicus (strain Y.N.15.51 / Yellowstone #2)</name>
    <name type="common">Sulfolobus islandicus</name>
    <dbReference type="NCBI Taxonomy" id="419942"/>
    <lineage>
        <taxon>Archaea</taxon>
        <taxon>Thermoproteota</taxon>
        <taxon>Thermoprotei</taxon>
        <taxon>Sulfolobales</taxon>
        <taxon>Sulfolobaceae</taxon>
        <taxon>Saccharolobus</taxon>
    </lineage>
</organism>
<dbReference type="HOGENOM" id="CLU_1763947_0_0_2"/>
<dbReference type="KEGG" id="sin:YN1551_3196"/>